<accession>A0A1I8NEK2</accession>
<keyword evidence="1" id="KW-0812">Transmembrane</keyword>
<evidence type="ECO:0000313" key="3">
    <source>
        <dbReference type="Proteomes" id="UP001652621"/>
    </source>
</evidence>
<keyword evidence="1" id="KW-0472">Membrane</keyword>
<evidence type="ECO:0000313" key="2">
    <source>
        <dbReference type="EnsemblMetazoa" id="MDOA014390-PA"/>
    </source>
</evidence>
<keyword evidence="1" id="KW-1133">Transmembrane helix</keyword>
<proteinExistence type="predicted"/>
<reference evidence="2" key="1">
    <citation type="submission" date="2020-05" db="UniProtKB">
        <authorList>
            <consortium name="EnsemblMetazoa"/>
        </authorList>
    </citation>
    <scope>IDENTIFICATION</scope>
    <source>
        <strain evidence="2">Aabys</strain>
    </source>
</reference>
<name>A0A1I8NEK2_MUSDO</name>
<sequence length="63" mass="7338">MDFLEKYSTFELFIASGLMPVVFVFLWYLIIGDFKNFKGSKVSCSEFTATDPVNCYQNYKKSK</sequence>
<dbReference type="eggNOG" id="ENOG502T81I">
    <property type="taxonomic scope" value="Eukaryota"/>
</dbReference>
<dbReference type="GeneID" id="101900749"/>
<dbReference type="VEuPathDB" id="VectorBase:MDOA014390"/>
<evidence type="ECO:0000313" key="4">
    <source>
        <dbReference type="RefSeq" id="XP_005189154.1"/>
    </source>
</evidence>
<dbReference type="EnsemblMetazoa" id="MDOA014390-RA">
    <property type="protein sequence ID" value="MDOA014390-PA"/>
    <property type="gene ID" value="MDOA014390"/>
</dbReference>
<dbReference type="Proteomes" id="UP001652621">
    <property type="component" value="Unplaced"/>
</dbReference>
<keyword evidence="3" id="KW-1185">Reference proteome</keyword>
<dbReference type="KEGG" id="mde:101900749"/>
<dbReference type="VEuPathDB" id="VectorBase:MDOMA2_004107"/>
<dbReference type="RefSeq" id="XP_005189154.1">
    <property type="nucleotide sequence ID" value="XM_005189097.3"/>
</dbReference>
<gene>
    <name evidence="2" type="primary">101900749</name>
    <name evidence="4" type="synonym">LOC101900749</name>
</gene>
<dbReference type="OrthoDB" id="7899880at2759"/>
<organism evidence="2">
    <name type="scientific">Musca domestica</name>
    <name type="common">House fly</name>
    <dbReference type="NCBI Taxonomy" id="7370"/>
    <lineage>
        <taxon>Eukaryota</taxon>
        <taxon>Metazoa</taxon>
        <taxon>Ecdysozoa</taxon>
        <taxon>Arthropoda</taxon>
        <taxon>Hexapoda</taxon>
        <taxon>Insecta</taxon>
        <taxon>Pterygota</taxon>
        <taxon>Neoptera</taxon>
        <taxon>Endopterygota</taxon>
        <taxon>Diptera</taxon>
        <taxon>Brachycera</taxon>
        <taxon>Muscomorpha</taxon>
        <taxon>Muscoidea</taxon>
        <taxon>Muscidae</taxon>
        <taxon>Musca</taxon>
    </lineage>
</organism>
<feature type="transmembrane region" description="Helical" evidence="1">
    <location>
        <begin position="12"/>
        <end position="31"/>
    </location>
</feature>
<reference evidence="4" key="2">
    <citation type="submission" date="2025-04" db="UniProtKB">
        <authorList>
            <consortium name="RefSeq"/>
        </authorList>
    </citation>
    <scope>IDENTIFICATION</scope>
    <source>
        <strain evidence="4">Aabys</strain>
    </source>
</reference>
<protein>
    <submittedName>
        <fullName evidence="4">Uncharacterized protein LOC101900749</fullName>
    </submittedName>
</protein>
<dbReference type="AlphaFoldDB" id="A0A1I8NEK2"/>
<evidence type="ECO:0000256" key="1">
    <source>
        <dbReference type="SAM" id="Phobius"/>
    </source>
</evidence>